<name>A0A364LKI2_9GAMM</name>
<reference evidence="1 2" key="1">
    <citation type="submission" date="2017-02" db="EMBL/GenBank/DDBJ databases">
        <title>Legionella quilivanii strain from human: case report and whole genome sequencing analysis.</title>
        <authorList>
            <person name="Lalancette C."/>
            <person name="Leduc J.-M."/>
            <person name="Levesque S."/>
            <person name="Fournier E."/>
            <person name="Saoud J."/>
            <person name="Faucher S.P."/>
            <person name="Bernard K."/>
            <person name="Martineau C."/>
            <person name="Longtin J."/>
        </authorList>
    </citation>
    <scope>NUCLEOTIDE SEQUENCE [LARGE SCALE GENOMIC DNA]</scope>
    <source>
        <strain evidence="1 2">ID143958</strain>
    </source>
</reference>
<dbReference type="RefSeq" id="WP_112219225.1">
    <property type="nucleotide sequence ID" value="NZ_MVJN01000004.1"/>
</dbReference>
<evidence type="ECO:0000313" key="1">
    <source>
        <dbReference type="EMBL" id="RAP37108.1"/>
    </source>
</evidence>
<dbReference type="Proteomes" id="UP000249458">
    <property type="component" value="Unassembled WGS sequence"/>
</dbReference>
<proteinExistence type="predicted"/>
<sequence length="173" mass="19565">MKNPMAFFAATAKELDRLEKFKTPANQFTVDDYRQTADLYTSAREISGDCPEEVKANIEKLKAELFESILEIINLKFVDANIKLTEANKIMDCLKAYLKDNKNPDYSYTQSQYTLAKDKGIEGLKIESAKIDFKNQLFNVNSELLCKPSDWTRAVLAEESEGDLSISSCLSPL</sequence>
<comment type="caution">
    <text evidence="1">The sequence shown here is derived from an EMBL/GenBank/DDBJ whole genome shotgun (WGS) entry which is preliminary data.</text>
</comment>
<dbReference type="EMBL" id="MVJN01000004">
    <property type="protein sequence ID" value="RAP37108.1"/>
    <property type="molecule type" value="Genomic_DNA"/>
</dbReference>
<dbReference type="AlphaFoldDB" id="A0A364LKI2"/>
<accession>A0A364LKI2</accession>
<protein>
    <submittedName>
        <fullName evidence="1">Uncharacterized protein</fullName>
    </submittedName>
</protein>
<gene>
    <name evidence="1" type="ORF">B1207_06720</name>
</gene>
<evidence type="ECO:0000313" key="2">
    <source>
        <dbReference type="Proteomes" id="UP000249458"/>
    </source>
</evidence>
<organism evidence="1 2">
    <name type="scientific">Legionella quinlivanii</name>
    <dbReference type="NCBI Taxonomy" id="45073"/>
    <lineage>
        <taxon>Bacteria</taxon>
        <taxon>Pseudomonadati</taxon>
        <taxon>Pseudomonadota</taxon>
        <taxon>Gammaproteobacteria</taxon>
        <taxon>Legionellales</taxon>
        <taxon>Legionellaceae</taxon>
        <taxon>Legionella</taxon>
    </lineage>
</organism>